<gene>
    <name evidence="1" type="ORF">DERP_014496</name>
</gene>
<evidence type="ECO:0000313" key="2">
    <source>
        <dbReference type="Proteomes" id="UP000887458"/>
    </source>
</evidence>
<keyword evidence="2" id="KW-1185">Reference proteome</keyword>
<organism evidence="1 2">
    <name type="scientific">Dermatophagoides pteronyssinus</name>
    <name type="common">European house dust mite</name>
    <dbReference type="NCBI Taxonomy" id="6956"/>
    <lineage>
        <taxon>Eukaryota</taxon>
        <taxon>Metazoa</taxon>
        <taxon>Ecdysozoa</taxon>
        <taxon>Arthropoda</taxon>
        <taxon>Chelicerata</taxon>
        <taxon>Arachnida</taxon>
        <taxon>Acari</taxon>
        <taxon>Acariformes</taxon>
        <taxon>Sarcoptiformes</taxon>
        <taxon>Astigmata</taxon>
        <taxon>Psoroptidia</taxon>
        <taxon>Analgoidea</taxon>
        <taxon>Pyroglyphidae</taxon>
        <taxon>Dermatophagoidinae</taxon>
        <taxon>Dermatophagoides</taxon>
    </lineage>
</organism>
<comment type="caution">
    <text evidence="1">The sequence shown here is derived from an EMBL/GenBank/DDBJ whole genome shotgun (WGS) entry which is preliminary data.</text>
</comment>
<dbReference type="EMBL" id="NJHN03000016">
    <property type="protein sequence ID" value="KAH9425926.1"/>
    <property type="molecule type" value="Genomic_DNA"/>
</dbReference>
<reference evidence="1 2" key="1">
    <citation type="journal article" date="2018" name="J. Allergy Clin. Immunol.">
        <title>High-quality assembly of Dermatophagoides pteronyssinus genome and transcriptome reveals a wide range of novel allergens.</title>
        <authorList>
            <person name="Liu X.Y."/>
            <person name="Yang K.Y."/>
            <person name="Wang M.Q."/>
            <person name="Kwok J.S."/>
            <person name="Zeng X."/>
            <person name="Yang Z."/>
            <person name="Xiao X.J."/>
            <person name="Lau C.P."/>
            <person name="Li Y."/>
            <person name="Huang Z.M."/>
            <person name="Ba J.G."/>
            <person name="Yim A.K."/>
            <person name="Ouyang C.Y."/>
            <person name="Ngai S.M."/>
            <person name="Chan T.F."/>
            <person name="Leung E.L."/>
            <person name="Liu L."/>
            <person name="Liu Z.G."/>
            <person name="Tsui S.K."/>
        </authorList>
    </citation>
    <scope>NUCLEOTIDE SEQUENCE [LARGE SCALE GENOMIC DNA]</scope>
    <source>
        <strain evidence="1">Derp</strain>
    </source>
</reference>
<name>A0ABQ8JTL6_DERPT</name>
<accession>A0ABQ8JTL6</accession>
<proteinExistence type="predicted"/>
<sequence length="111" mass="12591">MNKLQVKRKLIAVDYVDLADDFHNNHLMDHVDHDDDVDNLNYYDMVAVLVDMHYYMQVVNRCNRGLLRNNIAICGLIPPLPLPPPIRLAKKGFCCCASTFIGSLPILAIPL</sequence>
<dbReference type="Proteomes" id="UP000887458">
    <property type="component" value="Unassembled WGS sequence"/>
</dbReference>
<protein>
    <submittedName>
        <fullName evidence="1">Uncharacterized protein</fullName>
    </submittedName>
</protein>
<evidence type="ECO:0000313" key="1">
    <source>
        <dbReference type="EMBL" id="KAH9425926.1"/>
    </source>
</evidence>
<reference evidence="1 2" key="2">
    <citation type="journal article" date="2022" name="Mol. Biol. Evol.">
        <title>Comparative Genomics Reveals Insights into the Divergent Evolution of Astigmatic Mites and Household Pest Adaptations.</title>
        <authorList>
            <person name="Xiong Q."/>
            <person name="Wan A.T."/>
            <person name="Liu X."/>
            <person name="Fung C.S."/>
            <person name="Xiao X."/>
            <person name="Malainual N."/>
            <person name="Hou J."/>
            <person name="Wang L."/>
            <person name="Wang M."/>
            <person name="Yang K.Y."/>
            <person name="Cui Y."/>
            <person name="Leung E.L."/>
            <person name="Nong W."/>
            <person name="Shin S.K."/>
            <person name="Au S.W."/>
            <person name="Jeong K.Y."/>
            <person name="Chew F.T."/>
            <person name="Hui J.H."/>
            <person name="Leung T.F."/>
            <person name="Tungtrongchitr A."/>
            <person name="Zhong N."/>
            <person name="Liu Z."/>
            <person name="Tsui S.K."/>
        </authorList>
    </citation>
    <scope>NUCLEOTIDE SEQUENCE [LARGE SCALE GENOMIC DNA]</scope>
    <source>
        <strain evidence="1">Derp</strain>
    </source>
</reference>